<feature type="transmembrane region" description="Helical" evidence="8">
    <location>
        <begin position="584"/>
        <end position="602"/>
    </location>
</feature>
<dbReference type="PANTHER" id="PTHR45662">
    <property type="entry name" value="PHOSPHATIDYLINOSITIDE PHOSPHATASE SAC1"/>
    <property type="match status" value="1"/>
</dbReference>
<evidence type="ECO:0000256" key="5">
    <source>
        <dbReference type="ARBA" id="ARBA00041396"/>
    </source>
</evidence>
<dbReference type="EMBL" id="JAUCMV010000001">
    <property type="protein sequence ID" value="KAK0425804.1"/>
    <property type="molecule type" value="Genomic_DNA"/>
</dbReference>
<feature type="domain" description="SAC" evidence="9">
    <location>
        <begin position="226"/>
        <end position="298"/>
    </location>
</feature>
<feature type="compositionally biased region" description="Polar residues" evidence="7">
    <location>
        <begin position="43"/>
        <end position="54"/>
    </location>
</feature>
<dbReference type="GO" id="GO:0043812">
    <property type="term" value="F:phosphatidylinositol-4-phosphate phosphatase activity"/>
    <property type="evidence" value="ECO:0007669"/>
    <property type="project" value="TreeGrafter"/>
</dbReference>
<dbReference type="GO" id="GO:0005783">
    <property type="term" value="C:endoplasmic reticulum"/>
    <property type="evidence" value="ECO:0007669"/>
    <property type="project" value="TreeGrafter"/>
</dbReference>
<evidence type="ECO:0000259" key="9">
    <source>
        <dbReference type="PROSITE" id="PS50275"/>
    </source>
</evidence>
<dbReference type="PANTHER" id="PTHR45662:SF2">
    <property type="entry name" value="PHOSPHATIDYLINOSITOL-3-PHOSPHATASE SAC1"/>
    <property type="match status" value="1"/>
</dbReference>
<keyword evidence="8" id="KW-0812">Transmembrane</keyword>
<protein>
    <recommendedName>
        <fullName evidence="4">Phosphatidylinositol-3-phosphatase SAC1</fullName>
        <ecNumber evidence="1">3.1.3.64</ecNumber>
    </recommendedName>
    <alternativeName>
        <fullName evidence="6">Phosphatidylinositol-4-phosphate phosphatase</fullName>
    </alternativeName>
    <alternativeName>
        <fullName evidence="5">Suppressor of actin mutations 1-like protein</fullName>
    </alternativeName>
</protein>
<dbReference type="EC" id="3.1.3.64" evidence="1"/>
<feature type="transmembrane region" description="Helical" evidence="8">
    <location>
        <begin position="556"/>
        <end position="577"/>
    </location>
</feature>
<keyword evidence="8" id="KW-1133">Transmembrane helix</keyword>
<organism evidence="10 11">
    <name type="scientific">Steinernema hermaphroditum</name>
    <dbReference type="NCBI Taxonomy" id="289476"/>
    <lineage>
        <taxon>Eukaryota</taxon>
        <taxon>Metazoa</taxon>
        <taxon>Ecdysozoa</taxon>
        <taxon>Nematoda</taxon>
        <taxon>Chromadorea</taxon>
        <taxon>Rhabditida</taxon>
        <taxon>Tylenchina</taxon>
        <taxon>Panagrolaimomorpha</taxon>
        <taxon>Strongyloidoidea</taxon>
        <taxon>Steinernematidae</taxon>
        <taxon>Steinernema</taxon>
    </lineage>
</organism>
<evidence type="ECO:0000256" key="6">
    <source>
        <dbReference type="ARBA" id="ARBA00041911"/>
    </source>
</evidence>
<evidence type="ECO:0000256" key="2">
    <source>
        <dbReference type="ARBA" id="ARBA00036631"/>
    </source>
</evidence>
<evidence type="ECO:0000256" key="7">
    <source>
        <dbReference type="SAM" id="MobiDB-lite"/>
    </source>
</evidence>
<feature type="compositionally biased region" description="Basic and acidic residues" evidence="7">
    <location>
        <begin position="68"/>
        <end position="80"/>
    </location>
</feature>
<dbReference type="InterPro" id="IPR002013">
    <property type="entry name" value="SAC_dom"/>
</dbReference>
<feature type="region of interest" description="Disordered" evidence="7">
    <location>
        <begin position="1"/>
        <end position="80"/>
    </location>
</feature>
<evidence type="ECO:0000256" key="1">
    <source>
        <dbReference type="ARBA" id="ARBA00013038"/>
    </source>
</evidence>
<reference evidence="10" key="1">
    <citation type="submission" date="2023-06" db="EMBL/GenBank/DDBJ databases">
        <title>Genomic analysis of the entomopathogenic nematode Steinernema hermaphroditum.</title>
        <authorList>
            <person name="Schwarz E.M."/>
            <person name="Heppert J.K."/>
            <person name="Baniya A."/>
            <person name="Schwartz H.T."/>
            <person name="Tan C.-H."/>
            <person name="Antoshechkin I."/>
            <person name="Sternberg P.W."/>
            <person name="Goodrich-Blair H."/>
            <person name="Dillman A.R."/>
        </authorList>
    </citation>
    <scope>NUCLEOTIDE SEQUENCE</scope>
    <source>
        <strain evidence="10">PS9179</strain>
        <tissue evidence="10">Whole animal</tissue>
    </source>
</reference>
<evidence type="ECO:0000256" key="8">
    <source>
        <dbReference type="SAM" id="Phobius"/>
    </source>
</evidence>
<sequence length="614" mass="69733">MDTKRSSEPATRNSTVAQKGRGSSAMKNSKQEEVKTKEHFRRSTGSISSLSNVGETVIGSLRTSTVGPKRDRKDATKERSASKIEVIRTTMKQVGPVVAADVYEKLNLYVLADKFYLEPRDRNGELRSESYLEIDRVSDELHVRNASESPIPIVHAEISSIFGIVGVVKLISGNGLIIIKRAELVGEINGHDIWTILETEVIPYKKGTMHLTEKQRRFNKHFIDMIQLVLSTGGFYYSTTFDITRTFQWLSENATPGFRDLSLMERADDRFVWNRYLSAQFIADGRLGKYTLPIMHGFHPNLRWQPVPTMKPNDHQLEAYVKHMKMQREIYGGKHVIVNLINQKGREKRIGGELERTVVQGNLDFVRYNAFDFHKECHAMNWDRLSILQDQLTHEINSFGFFLSSLANPDKVRTQAGYFRTNCMDCLDRTNVVQAMIAKESLLQQLIFMDIAPIGSSIDQFAEFNSLFKNLWADNGDECSKQYAGTGALKADFTRIGKRTYGGAINDGINALTRYFKNNFYDGYRQDAIDLFLGNFRIDPNNLPDSLEQSVINFDFHGVAILFAIFAATMVILCLIVSESYTVSVFWLIVLALLLTFIVLNGEEFVNSPKLKVD</sequence>
<gene>
    <name evidence="10" type="ORF">QR680_009396</name>
</gene>
<dbReference type="PROSITE" id="PS50275">
    <property type="entry name" value="SAC"/>
    <property type="match status" value="2"/>
</dbReference>
<evidence type="ECO:0000313" key="10">
    <source>
        <dbReference type="EMBL" id="KAK0425804.1"/>
    </source>
</evidence>
<keyword evidence="8" id="KW-0472">Membrane</keyword>
<keyword evidence="11" id="KW-1185">Reference proteome</keyword>
<name>A0AA39ILW6_9BILA</name>
<dbReference type="Proteomes" id="UP001175271">
    <property type="component" value="Unassembled WGS sequence"/>
</dbReference>
<proteinExistence type="predicted"/>
<dbReference type="GO" id="GO:0046856">
    <property type="term" value="P:phosphatidylinositol dephosphorylation"/>
    <property type="evidence" value="ECO:0007669"/>
    <property type="project" value="TreeGrafter"/>
</dbReference>
<evidence type="ECO:0000313" key="11">
    <source>
        <dbReference type="Proteomes" id="UP001175271"/>
    </source>
</evidence>
<evidence type="ECO:0000256" key="3">
    <source>
        <dbReference type="ARBA" id="ARBA00036807"/>
    </source>
</evidence>
<dbReference type="GO" id="GO:0004438">
    <property type="term" value="F:phosphatidylinositol-3-phosphate phosphatase activity"/>
    <property type="evidence" value="ECO:0007669"/>
    <property type="project" value="UniProtKB-EC"/>
</dbReference>
<evidence type="ECO:0000256" key="4">
    <source>
        <dbReference type="ARBA" id="ARBA00040795"/>
    </source>
</evidence>
<comment type="catalytic activity">
    <reaction evidence="3">
        <text>a 1,2-diacyl-sn-glycero-3-phospho-(1D-myo-inositol 4-phosphate) + H2O = a 1,2-diacyl-sn-glycero-3-phospho-(1D-myo-inositol) + phosphate</text>
        <dbReference type="Rhea" id="RHEA:55652"/>
        <dbReference type="ChEBI" id="CHEBI:15377"/>
        <dbReference type="ChEBI" id="CHEBI:43474"/>
        <dbReference type="ChEBI" id="CHEBI:57880"/>
        <dbReference type="ChEBI" id="CHEBI:58178"/>
    </reaction>
    <physiologicalReaction direction="left-to-right" evidence="3">
        <dbReference type="Rhea" id="RHEA:55653"/>
    </physiologicalReaction>
</comment>
<dbReference type="Pfam" id="PF02383">
    <property type="entry name" value="Syja_N"/>
    <property type="match status" value="2"/>
</dbReference>
<accession>A0AA39ILW6</accession>
<comment type="catalytic activity">
    <reaction evidence="2">
        <text>a 1,2-diacyl-sn-glycero-3-phospho-(1D-myo-inositol-3-phosphate) + H2O = a 1,2-diacyl-sn-glycero-3-phospho-(1D-myo-inositol) + phosphate</text>
        <dbReference type="Rhea" id="RHEA:12316"/>
        <dbReference type="ChEBI" id="CHEBI:15377"/>
        <dbReference type="ChEBI" id="CHEBI:43474"/>
        <dbReference type="ChEBI" id="CHEBI:57880"/>
        <dbReference type="ChEBI" id="CHEBI:58088"/>
        <dbReference type="EC" id="3.1.3.64"/>
    </reaction>
    <physiologicalReaction direction="left-to-right" evidence="2">
        <dbReference type="Rhea" id="RHEA:12317"/>
    </physiologicalReaction>
</comment>
<comment type="caution">
    <text evidence="10">The sequence shown here is derived from an EMBL/GenBank/DDBJ whole genome shotgun (WGS) entry which is preliminary data.</text>
</comment>
<feature type="domain" description="SAC" evidence="9">
    <location>
        <begin position="318"/>
        <end position="485"/>
    </location>
</feature>
<dbReference type="AlphaFoldDB" id="A0AA39ILW6"/>
<feature type="compositionally biased region" description="Polar residues" evidence="7">
    <location>
        <begin position="8"/>
        <end position="17"/>
    </location>
</feature>